<reference evidence="1" key="3">
    <citation type="submission" date="2025-09" db="UniProtKB">
        <authorList>
            <consortium name="Ensembl"/>
        </authorList>
    </citation>
    <scope>IDENTIFICATION</scope>
</reference>
<reference evidence="1 2" key="1">
    <citation type="journal article" date="2012" name="Nature">
        <title>The bonobo genome compared with the chimpanzee and human genomes.</title>
        <authorList>
            <person name="Prufer K."/>
            <person name="Munch K."/>
            <person name="Hellmann I."/>
            <person name="Akagi K."/>
            <person name="Miller J.R."/>
            <person name="Walenz B."/>
            <person name="Koren S."/>
            <person name="Sutton G."/>
            <person name="Kodira C."/>
            <person name="Winer R."/>
            <person name="Knight J.R."/>
            <person name="Mullikin J.C."/>
            <person name="Meader S.J."/>
            <person name="Ponting C.P."/>
            <person name="Lunter G."/>
            <person name="Higashino S."/>
            <person name="Hobolth A."/>
            <person name="Dutheil J."/>
            <person name="Karakoc E."/>
            <person name="Alkan C."/>
            <person name="Sajjadian S."/>
            <person name="Catacchio C.R."/>
            <person name="Ventura M."/>
            <person name="Marques-Bonet T."/>
            <person name="Eichler E.E."/>
            <person name="Andre C."/>
            <person name="Atencia R."/>
            <person name="Mugisha L."/>
            <person name="Junhold J."/>
            <person name="Patterson N."/>
            <person name="Siebauer M."/>
            <person name="Good J.M."/>
            <person name="Fischer A."/>
            <person name="Ptak S.E."/>
            <person name="Lachmann M."/>
            <person name="Symer D.E."/>
            <person name="Mailund T."/>
            <person name="Schierup M.H."/>
            <person name="Andres A.M."/>
            <person name="Kelso J."/>
            <person name="Paabo S."/>
        </authorList>
    </citation>
    <scope>NUCLEOTIDE SEQUENCE [LARGE SCALE GENOMIC DNA]</scope>
</reference>
<dbReference type="EMBL" id="AJFE02015944">
    <property type="status" value="NOT_ANNOTATED_CDS"/>
    <property type="molecule type" value="Genomic_DNA"/>
</dbReference>
<sequence length="68" mass="8013">MQYCTRAVVTDSLKLSCIPLCQALGLQHKFRLKRMENYCGATWQIPPEDRAKVDRDYLDWILLGRLDR</sequence>
<reference evidence="1" key="2">
    <citation type="submission" date="2025-08" db="UniProtKB">
        <authorList>
            <consortium name="Ensembl"/>
        </authorList>
    </citation>
    <scope>IDENTIFICATION</scope>
</reference>
<dbReference type="Ensembl" id="ENSPPAT00000062761.1">
    <property type="protein sequence ID" value="ENSPPAP00000039849.1"/>
    <property type="gene ID" value="ENSPPAG00000042598.1"/>
</dbReference>
<dbReference type="Bgee" id="ENSPPAG00000042598">
    <property type="expression patterns" value="Expressed in placenta and 6 other cell types or tissues"/>
</dbReference>
<proteinExistence type="predicted"/>
<dbReference type="Proteomes" id="UP000240080">
    <property type="component" value="Chromosome 1"/>
</dbReference>
<name>A0A2R9CD96_PANPA</name>
<evidence type="ECO:0000313" key="2">
    <source>
        <dbReference type="Proteomes" id="UP000240080"/>
    </source>
</evidence>
<evidence type="ECO:0000313" key="1">
    <source>
        <dbReference type="Ensembl" id="ENSPPAP00000039849.1"/>
    </source>
</evidence>
<protein>
    <submittedName>
        <fullName evidence="1">Uncharacterized protein</fullName>
    </submittedName>
</protein>
<accession>A0A2R9CD96</accession>
<dbReference type="AlphaFoldDB" id="A0A2R9CD96"/>
<organism evidence="1 2">
    <name type="scientific">Pan paniscus</name>
    <name type="common">Pygmy chimpanzee</name>
    <name type="synonym">Bonobo</name>
    <dbReference type="NCBI Taxonomy" id="9597"/>
    <lineage>
        <taxon>Eukaryota</taxon>
        <taxon>Metazoa</taxon>
        <taxon>Chordata</taxon>
        <taxon>Craniata</taxon>
        <taxon>Vertebrata</taxon>
        <taxon>Euteleostomi</taxon>
        <taxon>Mammalia</taxon>
        <taxon>Eutheria</taxon>
        <taxon>Euarchontoglires</taxon>
        <taxon>Primates</taxon>
        <taxon>Haplorrhini</taxon>
        <taxon>Catarrhini</taxon>
        <taxon>Hominidae</taxon>
        <taxon>Pan</taxon>
    </lineage>
</organism>
<keyword evidence="2" id="KW-1185">Reference proteome</keyword>